<accession>A0AAP0IJL9</accession>
<name>A0AAP0IJL9_9MAGN</name>
<feature type="region of interest" description="Disordered" evidence="1">
    <location>
        <begin position="49"/>
        <end position="71"/>
    </location>
</feature>
<protein>
    <submittedName>
        <fullName evidence="2">Uncharacterized protein</fullName>
    </submittedName>
</protein>
<organism evidence="2 3">
    <name type="scientific">Stephania japonica</name>
    <dbReference type="NCBI Taxonomy" id="461633"/>
    <lineage>
        <taxon>Eukaryota</taxon>
        <taxon>Viridiplantae</taxon>
        <taxon>Streptophyta</taxon>
        <taxon>Embryophyta</taxon>
        <taxon>Tracheophyta</taxon>
        <taxon>Spermatophyta</taxon>
        <taxon>Magnoliopsida</taxon>
        <taxon>Ranunculales</taxon>
        <taxon>Menispermaceae</taxon>
        <taxon>Menispermoideae</taxon>
        <taxon>Cissampelideae</taxon>
        <taxon>Stephania</taxon>
    </lineage>
</organism>
<proteinExistence type="predicted"/>
<dbReference type="AlphaFoldDB" id="A0AAP0IJL9"/>
<dbReference type="EMBL" id="JBBNAE010000006">
    <property type="protein sequence ID" value="KAK9116719.1"/>
    <property type="molecule type" value="Genomic_DNA"/>
</dbReference>
<evidence type="ECO:0000313" key="3">
    <source>
        <dbReference type="Proteomes" id="UP001417504"/>
    </source>
</evidence>
<dbReference type="Proteomes" id="UP001417504">
    <property type="component" value="Unassembled WGS sequence"/>
</dbReference>
<gene>
    <name evidence="2" type="ORF">Sjap_015666</name>
</gene>
<evidence type="ECO:0000313" key="2">
    <source>
        <dbReference type="EMBL" id="KAK9116719.1"/>
    </source>
</evidence>
<reference evidence="2 3" key="1">
    <citation type="submission" date="2024-01" db="EMBL/GenBank/DDBJ databases">
        <title>Genome assemblies of Stephania.</title>
        <authorList>
            <person name="Yang L."/>
        </authorList>
    </citation>
    <scope>NUCLEOTIDE SEQUENCE [LARGE SCALE GENOMIC DNA]</scope>
    <source>
        <strain evidence="2">QJT</strain>
        <tissue evidence="2">Leaf</tissue>
    </source>
</reference>
<keyword evidence="3" id="KW-1185">Reference proteome</keyword>
<sequence>MQKDQKGSCLNMCESNWTPTLFIVSLPNSPPRTRSPSGCSLHTLSTLASHSHSTSLSRPSIQAGLDNWSAV</sequence>
<comment type="caution">
    <text evidence="2">The sequence shown here is derived from an EMBL/GenBank/DDBJ whole genome shotgun (WGS) entry which is preliminary data.</text>
</comment>
<evidence type="ECO:0000256" key="1">
    <source>
        <dbReference type="SAM" id="MobiDB-lite"/>
    </source>
</evidence>